<dbReference type="GO" id="GO:0016757">
    <property type="term" value="F:glycosyltransferase activity"/>
    <property type="evidence" value="ECO:0007669"/>
    <property type="project" value="UniProtKB-KW"/>
</dbReference>
<dbReference type="EMBL" id="CACTIH010007831">
    <property type="protein sequence ID" value="CAA3018388.1"/>
    <property type="molecule type" value="Genomic_DNA"/>
</dbReference>
<dbReference type="PANTHER" id="PTHR47252">
    <property type="entry name" value="GLYCOSYLTRANSFERASE"/>
    <property type="match status" value="1"/>
</dbReference>
<dbReference type="Gene3D" id="3.40.50.2000">
    <property type="entry name" value="Glycogen Phosphorylase B"/>
    <property type="match status" value="1"/>
</dbReference>
<dbReference type="Gramene" id="OE9A029308T1">
    <property type="protein sequence ID" value="OE9A029308C1"/>
    <property type="gene ID" value="OE9A029308"/>
</dbReference>
<name>A0A8S0UEM8_OLEEU</name>
<keyword evidence="1 4" id="KW-0328">Glycosyltransferase</keyword>
<evidence type="ECO:0000313" key="4">
    <source>
        <dbReference type="EMBL" id="CAA3018388.1"/>
    </source>
</evidence>
<comment type="caution">
    <text evidence="4">The sequence shown here is derived from an EMBL/GenBank/DDBJ whole genome shotgun (WGS) entry which is preliminary data.</text>
</comment>
<dbReference type="AlphaFoldDB" id="A0A8S0UEM8"/>
<gene>
    <name evidence="4" type="ORF">OLEA9_A029308</name>
</gene>
<protein>
    <submittedName>
        <fullName evidence="4">Lipopolysaccharide core biosynthesis mannosyltransferase lpsb</fullName>
    </submittedName>
</protein>
<evidence type="ECO:0000313" key="5">
    <source>
        <dbReference type="Proteomes" id="UP000594638"/>
    </source>
</evidence>
<dbReference type="PANTHER" id="PTHR47252:SF4">
    <property type="entry name" value="GLYCOSYLTRANSFERASE"/>
    <property type="match status" value="1"/>
</dbReference>
<feature type="domain" description="Glycosyl transferase family 1" evidence="3">
    <location>
        <begin position="78"/>
        <end position="185"/>
    </location>
</feature>
<proteinExistence type="predicted"/>
<evidence type="ECO:0000256" key="2">
    <source>
        <dbReference type="SAM" id="MobiDB-lite"/>
    </source>
</evidence>
<organism evidence="4 5">
    <name type="scientific">Olea europaea subsp. europaea</name>
    <dbReference type="NCBI Taxonomy" id="158383"/>
    <lineage>
        <taxon>Eukaryota</taxon>
        <taxon>Viridiplantae</taxon>
        <taxon>Streptophyta</taxon>
        <taxon>Embryophyta</taxon>
        <taxon>Tracheophyta</taxon>
        <taxon>Spermatophyta</taxon>
        <taxon>Magnoliopsida</taxon>
        <taxon>eudicotyledons</taxon>
        <taxon>Gunneridae</taxon>
        <taxon>Pentapetalae</taxon>
        <taxon>asterids</taxon>
        <taxon>lamiids</taxon>
        <taxon>Lamiales</taxon>
        <taxon>Oleaceae</taxon>
        <taxon>Oleeae</taxon>
        <taxon>Olea</taxon>
    </lineage>
</organism>
<feature type="region of interest" description="Disordered" evidence="2">
    <location>
        <begin position="220"/>
        <end position="253"/>
    </location>
</feature>
<dbReference type="Proteomes" id="UP000594638">
    <property type="component" value="Unassembled WGS sequence"/>
</dbReference>
<evidence type="ECO:0000256" key="1">
    <source>
        <dbReference type="ARBA" id="ARBA00022676"/>
    </source>
</evidence>
<dbReference type="OrthoDB" id="1862675at2759"/>
<accession>A0A8S0UEM8</accession>
<evidence type="ECO:0000259" key="3">
    <source>
        <dbReference type="Pfam" id="PF00534"/>
    </source>
</evidence>
<reference evidence="4 5" key="1">
    <citation type="submission" date="2019-12" db="EMBL/GenBank/DDBJ databases">
        <authorList>
            <person name="Alioto T."/>
            <person name="Alioto T."/>
            <person name="Gomez Garrido J."/>
        </authorList>
    </citation>
    <scope>NUCLEOTIDE SEQUENCE [LARGE SCALE GENOMIC DNA]</scope>
</reference>
<dbReference type="SUPFAM" id="SSF53756">
    <property type="entry name" value="UDP-Glycosyltransferase/glycogen phosphorylase"/>
    <property type="match status" value="1"/>
</dbReference>
<dbReference type="Pfam" id="PF00534">
    <property type="entry name" value="Glycos_transf_1"/>
    <property type="match status" value="1"/>
</dbReference>
<sequence>MELVEHIPFVAVAMIDSHITASTGRPGRMPDTHVLHLGNSKDFMEVAEDNVARRVLREHVRESLGKSSSFGIFNSGVSRGKGQDLFLKSFYESLQLVQEKKLQVPSMHAVVVGNGILAQTEFETELRNFVAEKKLQNRVHFVNKMLNVAPCLASINILVQDSLAWGECFGRITIEAMAFQLPVFYKKTEVIDWFSKLLTKILIFDFFLKSSEAVALGRRSQQTGGGPWTGRVEVEPVPTSWSSDCQLPTGEKR</sequence>
<keyword evidence="5" id="KW-1185">Reference proteome</keyword>
<keyword evidence="1 4" id="KW-0808">Transferase</keyword>
<dbReference type="InterPro" id="IPR001296">
    <property type="entry name" value="Glyco_trans_1"/>
</dbReference>